<keyword evidence="2" id="KW-0378">Hydrolase</keyword>
<dbReference type="EMBL" id="LBMM01000180">
    <property type="protein sequence ID" value="KMR04584.1"/>
    <property type="molecule type" value="Genomic_DNA"/>
</dbReference>
<dbReference type="GO" id="GO:0032259">
    <property type="term" value="P:methylation"/>
    <property type="evidence" value="ECO:0007669"/>
    <property type="project" value="UniProtKB-KW"/>
</dbReference>
<dbReference type="InterPro" id="IPR029001">
    <property type="entry name" value="ITPase-like_fam"/>
</dbReference>
<dbReference type="GO" id="GO:0008168">
    <property type="term" value="F:methyltransferase activity"/>
    <property type="evidence" value="ECO:0007669"/>
    <property type="project" value="UniProtKB-KW"/>
</dbReference>
<dbReference type="Proteomes" id="UP000036403">
    <property type="component" value="Unassembled WGS sequence"/>
</dbReference>
<reference evidence="3 4" key="1">
    <citation type="submission" date="2015-04" db="EMBL/GenBank/DDBJ databases">
        <title>Lasius niger genome sequencing.</title>
        <authorList>
            <person name="Konorov E.A."/>
            <person name="Nikitin M.A."/>
            <person name="Kirill M.V."/>
            <person name="Chang P."/>
        </authorList>
    </citation>
    <scope>NUCLEOTIDE SEQUENCE [LARGE SCALE GENOMIC DNA]</scope>
    <source>
        <tissue evidence="3">Whole</tissue>
    </source>
</reference>
<keyword evidence="3" id="KW-0808">Transferase</keyword>
<dbReference type="PaxDb" id="67767-A0A0J7P3R5"/>
<comment type="cofactor">
    <cofactor evidence="1">
        <name>a divalent metal cation</name>
        <dbReference type="ChEBI" id="CHEBI:60240"/>
    </cofactor>
</comment>
<dbReference type="HAMAP" id="MF_00528">
    <property type="entry name" value="Maf"/>
    <property type="match status" value="1"/>
</dbReference>
<evidence type="ECO:0000256" key="2">
    <source>
        <dbReference type="ARBA" id="ARBA00022801"/>
    </source>
</evidence>
<dbReference type="SUPFAM" id="SSF52972">
    <property type="entry name" value="ITPase-like"/>
    <property type="match status" value="1"/>
</dbReference>
<dbReference type="AlphaFoldDB" id="A0A0J7P3R5"/>
<dbReference type="NCBIfam" id="TIGR00172">
    <property type="entry name" value="maf"/>
    <property type="match status" value="1"/>
</dbReference>
<evidence type="ECO:0000313" key="3">
    <source>
        <dbReference type="EMBL" id="KMR04584.1"/>
    </source>
</evidence>
<dbReference type="STRING" id="67767.A0A0J7P3R5"/>
<comment type="caution">
    <text evidence="3">The sequence shown here is derived from an EMBL/GenBank/DDBJ whole genome shotgun (WGS) entry which is preliminary data.</text>
</comment>
<dbReference type="PANTHER" id="PTHR43213:SF5">
    <property type="entry name" value="BIFUNCTIONAL DTTP_UTP PYROPHOSPHATASE_METHYLTRANSFERASE PROTEIN-RELATED"/>
    <property type="match status" value="1"/>
</dbReference>
<gene>
    <name evidence="3" type="ORF">RF55_609</name>
</gene>
<evidence type="ECO:0000313" key="4">
    <source>
        <dbReference type="Proteomes" id="UP000036403"/>
    </source>
</evidence>
<dbReference type="InterPro" id="IPR003697">
    <property type="entry name" value="Maf-like"/>
</dbReference>
<protein>
    <submittedName>
        <fullName evidence="3">N-acetylserotonin o-methyltransferase-like protein</fullName>
    </submittedName>
</protein>
<dbReference type="Gene3D" id="3.90.950.10">
    <property type="match status" value="1"/>
</dbReference>
<keyword evidence="3" id="KW-0489">Methyltransferase</keyword>
<evidence type="ECO:0000256" key="1">
    <source>
        <dbReference type="ARBA" id="ARBA00001968"/>
    </source>
</evidence>
<organism evidence="3 4">
    <name type="scientific">Lasius niger</name>
    <name type="common">Black garden ant</name>
    <dbReference type="NCBI Taxonomy" id="67767"/>
    <lineage>
        <taxon>Eukaryota</taxon>
        <taxon>Metazoa</taxon>
        <taxon>Ecdysozoa</taxon>
        <taxon>Arthropoda</taxon>
        <taxon>Hexapoda</taxon>
        <taxon>Insecta</taxon>
        <taxon>Pterygota</taxon>
        <taxon>Neoptera</taxon>
        <taxon>Endopterygota</taxon>
        <taxon>Hymenoptera</taxon>
        <taxon>Apocrita</taxon>
        <taxon>Aculeata</taxon>
        <taxon>Formicoidea</taxon>
        <taxon>Formicidae</taxon>
        <taxon>Formicinae</taxon>
        <taxon>Lasius</taxon>
        <taxon>Lasius</taxon>
    </lineage>
</organism>
<dbReference type="Pfam" id="PF02545">
    <property type="entry name" value="Maf"/>
    <property type="match status" value="1"/>
</dbReference>
<name>A0A0J7P3R5_LASNI</name>
<sequence length="205" mass="22887">MLESTIHALANGRVILASGSPRRHDIMKHLRITAEIVPSLYDENLDRSKYGNHGEYVQEIAKYKVLEVYERLKADPVPPSLIIGADTMVTMGDVIYGKPQNETEAFQMLSSLANKQHIVYTGVCLKTPKVELKFYESAKVKFGDVSERQIREYIKTGDSMDKAGGYGLQGIGGCLIEKIDGDYYTITGLPVYALAKHLNRLFSNI</sequence>
<accession>A0A0J7P3R5</accession>
<dbReference type="OrthoDB" id="10267058at2759"/>
<dbReference type="CDD" id="cd00555">
    <property type="entry name" value="Maf"/>
    <property type="match status" value="1"/>
</dbReference>
<dbReference type="GO" id="GO:0047429">
    <property type="term" value="F:nucleoside triphosphate diphosphatase activity"/>
    <property type="evidence" value="ECO:0007669"/>
    <property type="project" value="InterPro"/>
</dbReference>
<proteinExistence type="inferred from homology"/>
<dbReference type="PANTHER" id="PTHR43213">
    <property type="entry name" value="BIFUNCTIONAL DTTP/UTP PYROPHOSPHATASE/METHYLTRANSFERASE PROTEIN-RELATED"/>
    <property type="match status" value="1"/>
</dbReference>
<dbReference type="PIRSF" id="PIRSF006305">
    <property type="entry name" value="Maf"/>
    <property type="match status" value="1"/>
</dbReference>
<keyword evidence="4" id="KW-1185">Reference proteome</keyword>